<dbReference type="EMBL" id="RQGD01000014">
    <property type="protein sequence ID" value="TGL61926.1"/>
    <property type="molecule type" value="Genomic_DNA"/>
</dbReference>
<dbReference type="GO" id="GO:0008483">
    <property type="term" value="F:transaminase activity"/>
    <property type="evidence" value="ECO:0007669"/>
    <property type="project" value="UniProtKB-KW"/>
</dbReference>
<feature type="domain" description="Aminotransferase class V" evidence="2">
    <location>
        <begin position="72"/>
        <end position="365"/>
    </location>
</feature>
<protein>
    <submittedName>
        <fullName evidence="3">Aminotransferase class V-fold PLP-dependent enzyme</fullName>
    </submittedName>
</protein>
<evidence type="ECO:0000313" key="4">
    <source>
        <dbReference type="Proteomes" id="UP000297693"/>
    </source>
</evidence>
<accession>A0A4R9K8V3</accession>
<dbReference type="InterPro" id="IPR000192">
    <property type="entry name" value="Aminotrans_V_dom"/>
</dbReference>
<dbReference type="SUPFAM" id="SSF53383">
    <property type="entry name" value="PLP-dependent transferases"/>
    <property type="match status" value="1"/>
</dbReference>
<dbReference type="PANTHER" id="PTHR43586">
    <property type="entry name" value="CYSTEINE DESULFURASE"/>
    <property type="match status" value="1"/>
</dbReference>
<evidence type="ECO:0000259" key="2">
    <source>
        <dbReference type="Pfam" id="PF00266"/>
    </source>
</evidence>
<dbReference type="InterPro" id="IPR015421">
    <property type="entry name" value="PyrdxlP-dep_Trfase_major"/>
</dbReference>
<keyword evidence="1" id="KW-0663">Pyridoxal phosphate</keyword>
<dbReference type="PANTHER" id="PTHR43586:SF15">
    <property type="entry name" value="BLR3095 PROTEIN"/>
    <property type="match status" value="1"/>
</dbReference>
<dbReference type="InterPro" id="IPR015422">
    <property type="entry name" value="PyrdxlP-dep_Trfase_small"/>
</dbReference>
<evidence type="ECO:0000256" key="1">
    <source>
        <dbReference type="ARBA" id="ARBA00022898"/>
    </source>
</evidence>
<keyword evidence="3" id="KW-0032">Aminotransferase</keyword>
<dbReference type="Proteomes" id="UP000297693">
    <property type="component" value="Unassembled WGS sequence"/>
</dbReference>
<proteinExistence type="predicted"/>
<name>A0A4R9K8V3_9LEPT</name>
<gene>
    <name evidence="3" type="ORF">EHQ58_04795</name>
</gene>
<sequence length="399" mass="45274">MANPNTILPPFPVPSNWEAVSQLYPIQSDSIWLNFCGISPISTYAKETMADFFDEYSKFGVFAPRYSEPKVKEQIREYMSQILKCRPHNIGLVHNTSEGMNLYSNSISLPKDSRILIIENEYPSNVYPWEHWQKKGVRIDFIPIGNTPDEFLKNLEAEFEKGNVSLLSISPVHWCMGMPFDMEKISSLCKTHGALLVVDGSQSVGHVPSDFLKWKVDFAVFAAWKWLLGPLGMGVIFISDEVPKNFEIIFKGAGSVKNDSNYLPYREERKPPADQFEHSTGNFNDWVYFLASLRMLTDIGYPKVMHRIYEISDQMSQMLRGLGFTLDSDHFPNAKSGIIGVTGFASGKTFQPEAIQTFLKGKKIYTAVRLGRLRLAPHIPVTETHIGILEKTLKEYLAL</sequence>
<keyword evidence="3" id="KW-0808">Transferase</keyword>
<organism evidence="3 4">
    <name type="scientific">Leptospira ognonensis</name>
    <dbReference type="NCBI Taxonomy" id="2484945"/>
    <lineage>
        <taxon>Bacteria</taxon>
        <taxon>Pseudomonadati</taxon>
        <taxon>Spirochaetota</taxon>
        <taxon>Spirochaetia</taxon>
        <taxon>Leptospirales</taxon>
        <taxon>Leptospiraceae</taxon>
        <taxon>Leptospira</taxon>
    </lineage>
</organism>
<evidence type="ECO:0000313" key="3">
    <source>
        <dbReference type="EMBL" id="TGL61926.1"/>
    </source>
</evidence>
<comment type="caution">
    <text evidence="3">The sequence shown here is derived from an EMBL/GenBank/DDBJ whole genome shotgun (WGS) entry which is preliminary data.</text>
</comment>
<dbReference type="Gene3D" id="3.90.1150.10">
    <property type="entry name" value="Aspartate Aminotransferase, domain 1"/>
    <property type="match status" value="1"/>
</dbReference>
<dbReference type="Pfam" id="PF00266">
    <property type="entry name" value="Aminotran_5"/>
    <property type="match status" value="1"/>
</dbReference>
<reference evidence="3" key="1">
    <citation type="journal article" date="2019" name="PLoS Negl. Trop. Dis.">
        <title>Revisiting the worldwide diversity of Leptospira species in the environment.</title>
        <authorList>
            <person name="Vincent A.T."/>
            <person name="Schiettekatte O."/>
            <person name="Bourhy P."/>
            <person name="Veyrier F.J."/>
            <person name="Picardeau M."/>
        </authorList>
    </citation>
    <scope>NUCLEOTIDE SEQUENCE [LARGE SCALE GENOMIC DNA]</scope>
    <source>
        <strain evidence="3">201702476</strain>
    </source>
</reference>
<keyword evidence="4" id="KW-1185">Reference proteome</keyword>
<dbReference type="AlphaFoldDB" id="A0A4R9K8V3"/>
<dbReference type="OrthoDB" id="9804366at2"/>
<dbReference type="InterPro" id="IPR015424">
    <property type="entry name" value="PyrdxlP-dep_Trfase"/>
</dbReference>
<dbReference type="Gene3D" id="3.40.640.10">
    <property type="entry name" value="Type I PLP-dependent aspartate aminotransferase-like (Major domain)"/>
    <property type="match status" value="1"/>
</dbReference>